<dbReference type="InterPro" id="IPR020592">
    <property type="entry name" value="Ribosomal_bS16_CS"/>
</dbReference>
<reference evidence="5 6" key="1">
    <citation type="submission" date="2019-04" db="EMBL/GenBank/DDBJ databases">
        <title>Comparative genomics and transcriptomics to analyze fruiting body development in filamentous ascomycetes.</title>
        <authorList>
            <consortium name="DOE Joint Genome Institute"/>
            <person name="Lutkenhaus R."/>
            <person name="Traeger S."/>
            <person name="Breuer J."/>
            <person name="Kuo A."/>
            <person name="Lipzen A."/>
            <person name="Pangilinan J."/>
            <person name="Dilworth D."/>
            <person name="Sandor L."/>
            <person name="Poggeler S."/>
            <person name="Barry K."/>
            <person name="Grigoriev I.V."/>
            <person name="Nowrousian M."/>
        </authorList>
    </citation>
    <scope>NUCLEOTIDE SEQUENCE [LARGE SCALE GENOMIC DNA]</scope>
    <source>
        <strain evidence="5 6">CBS 389.68</strain>
    </source>
</reference>
<dbReference type="InParanoid" id="A0A4S2N1C0"/>
<dbReference type="Pfam" id="PF00886">
    <property type="entry name" value="Ribosomal_S16"/>
    <property type="match status" value="1"/>
</dbReference>
<keyword evidence="2" id="KW-0689">Ribosomal protein</keyword>
<keyword evidence="3" id="KW-0687">Ribonucleoprotein</keyword>
<name>A0A4S2N1C0_9PEZI</name>
<dbReference type="PANTHER" id="PTHR12919">
    <property type="entry name" value="30S RIBOSOMAL PROTEIN S16"/>
    <property type="match status" value="1"/>
</dbReference>
<dbReference type="SUPFAM" id="SSF54565">
    <property type="entry name" value="Ribosomal protein S16"/>
    <property type="match status" value="2"/>
</dbReference>
<sequence>MVVKIRLARFGKAHQPIYNIVVAQARYGFPPSSTPPSTPPNPSPASLLLNPHPNLSLWRLYVYTKLTLPSSAPQSKPIEVIGTYDPIPHIPPGGDGKKVKDIRLDTVRAKYWLGVGAQPSDTMWRILAMFGLMEPRWGVERLKVKKQEAEKAWDEKRLKEAPLPPPTVEGEEATA</sequence>
<dbReference type="EMBL" id="ML220114">
    <property type="protein sequence ID" value="TGZ82861.1"/>
    <property type="molecule type" value="Genomic_DNA"/>
</dbReference>
<evidence type="ECO:0000256" key="2">
    <source>
        <dbReference type="ARBA" id="ARBA00022980"/>
    </source>
</evidence>
<evidence type="ECO:0000313" key="6">
    <source>
        <dbReference type="Proteomes" id="UP000298138"/>
    </source>
</evidence>
<dbReference type="InterPro" id="IPR023803">
    <property type="entry name" value="Ribosomal_bS16_dom_sf"/>
</dbReference>
<proteinExistence type="inferred from homology"/>
<evidence type="ECO:0000256" key="3">
    <source>
        <dbReference type="ARBA" id="ARBA00023274"/>
    </source>
</evidence>
<feature type="compositionally biased region" description="Basic and acidic residues" evidence="4">
    <location>
        <begin position="149"/>
        <end position="160"/>
    </location>
</feature>
<gene>
    <name evidence="5" type="ORF">EX30DRAFT_339130</name>
</gene>
<protein>
    <recommendedName>
        <fullName evidence="7">Ribosomal protein S16</fullName>
    </recommendedName>
</protein>
<evidence type="ECO:0000256" key="1">
    <source>
        <dbReference type="ARBA" id="ARBA00006668"/>
    </source>
</evidence>
<evidence type="ECO:0008006" key="7">
    <source>
        <dbReference type="Google" id="ProtNLM"/>
    </source>
</evidence>
<keyword evidence="6" id="KW-1185">Reference proteome</keyword>
<dbReference type="PANTHER" id="PTHR12919:SF20">
    <property type="entry name" value="SMALL RIBOSOMAL SUBUNIT PROTEIN BS16M"/>
    <property type="match status" value="1"/>
</dbReference>
<dbReference type="Gene3D" id="3.30.1320.10">
    <property type="match status" value="2"/>
</dbReference>
<accession>A0A4S2N1C0</accession>
<dbReference type="FunCoup" id="A0A4S2N1C0">
    <property type="interactions" value="734"/>
</dbReference>
<dbReference type="InterPro" id="IPR000307">
    <property type="entry name" value="Ribosomal_bS16"/>
</dbReference>
<feature type="region of interest" description="Disordered" evidence="4">
    <location>
        <begin position="149"/>
        <end position="175"/>
    </location>
</feature>
<evidence type="ECO:0000313" key="5">
    <source>
        <dbReference type="EMBL" id="TGZ82861.1"/>
    </source>
</evidence>
<evidence type="ECO:0000256" key="4">
    <source>
        <dbReference type="SAM" id="MobiDB-lite"/>
    </source>
</evidence>
<dbReference type="Proteomes" id="UP000298138">
    <property type="component" value="Unassembled WGS sequence"/>
</dbReference>
<dbReference type="GO" id="GO:0005763">
    <property type="term" value="C:mitochondrial small ribosomal subunit"/>
    <property type="evidence" value="ECO:0007669"/>
    <property type="project" value="TreeGrafter"/>
</dbReference>
<dbReference type="PROSITE" id="PS00732">
    <property type="entry name" value="RIBOSOMAL_S16"/>
    <property type="match status" value="1"/>
</dbReference>
<organism evidence="5 6">
    <name type="scientific">Ascodesmis nigricans</name>
    <dbReference type="NCBI Taxonomy" id="341454"/>
    <lineage>
        <taxon>Eukaryota</taxon>
        <taxon>Fungi</taxon>
        <taxon>Dikarya</taxon>
        <taxon>Ascomycota</taxon>
        <taxon>Pezizomycotina</taxon>
        <taxon>Pezizomycetes</taxon>
        <taxon>Pezizales</taxon>
        <taxon>Ascodesmidaceae</taxon>
        <taxon>Ascodesmis</taxon>
    </lineage>
</organism>
<dbReference type="GO" id="GO:0032543">
    <property type="term" value="P:mitochondrial translation"/>
    <property type="evidence" value="ECO:0007669"/>
    <property type="project" value="TreeGrafter"/>
</dbReference>
<dbReference type="AlphaFoldDB" id="A0A4S2N1C0"/>
<dbReference type="OrthoDB" id="407221at2759"/>
<comment type="similarity">
    <text evidence="1">Belongs to the bacterial ribosomal protein bS16 family.</text>
</comment>
<dbReference type="STRING" id="341454.A0A4S2N1C0"/>
<dbReference type="GO" id="GO:0003735">
    <property type="term" value="F:structural constituent of ribosome"/>
    <property type="evidence" value="ECO:0007669"/>
    <property type="project" value="InterPro"/>
</dbReference>